<feature type="transmembrane region" description="Helical" evidence="2">
    <location>
        <begin position="30"/>
        <end position="53"/>
    </location>
</feature>
<dbReference type="AlphaFoldDB" id="A0A1A9BAH5"/>
<dbReference type="RefSeq" id="WP_091573837.1">
    <property type="nucleotide sequence ID" value="NZ_FLRH01000003.1"/>
</dbReference>
<organism evidence="3 4">
    <name type="scientific">Micromonospora sediminicola</name>
    <dbReference type="NCBI Taxonomy" id="946078"/>
    <lineage>
        <taxon>Bacteria</taxon>
        <taxon>Bacillati</taxon>
        <taxon>Actinomycetota</taxon>
        <taxon>Actinomycetes</taxon>
        <taxon>Micromonosporales</taxon>
        <taxon>Micromonosporaceae</taxon>
        <taxon>Micromonospora</taxon>
    </lineage>
</organism>
<protein>
    <recommendedName>
        <fullName evidence="5">DUF4190 domain-containing protein</fullName>
    </recommendedName>
</protein>
<dbReference type="Proteomes" id="UP000199558">
    <property type="component" value="Unassembled WGS sequence"/>
</dbReference>
<feature type="region of interest" description="Disordered" evidence="1">
    <location>
        <begin position="1"/>
        <end position="23"/>
    </location>
</feature>
<sequence>MSVASRERPIHTAPRRSAGNTPRLDGRASAALMLGGAGLFVFNVLFGPIAIVLGLRAARNPAGGRFGRIGGRLGVTLGVLDLLVWAVLLLVRLRGDGLSWQFGG</sequence>
<feature type="transmembrane region" description="Helical" evidence="2">
    <location>
        <begin position="73"/>
        <end position="93"/>
    </location>
</feature>
<keyword evidence="4" id="KW-1185">Reference proteome</keyword>
<evidence type="ECO:0000313" key="3">
    <source>
        <dbReference type="EMBL" id="SBT65979.1"/>
    </source>
</evidence>
<name>A0A1A9BAH5_9ACTN</name>
<evidence type="ECO:0000313" key="4">
    <source>
        <dbReference type="Proteomes" id="UP000199558"/>
    </source>
</evidence>
<keyword evidence="2" id="KW-1133">Transmembrane helix</keyword>
<evidence type="ECO:0000256" key="2">
    <source>
        <dbReference type="SAM" id="Phobius"/>
    </source>
</evidence>
<dbReference type="PANTHER" id="PTHR40040">
    <property type="entry name" value="SMALL HYDROPHOBIC PROTEIN-RELATED"/>
    <property type="match status" value="1"/>
</dbReference>
<proteinExistence type="predicted"/>
<accession>A0A1A9BAH5</accession>
<keyword evidence="2" id="KW-0812">Transmembrane</keyword>
<dbReference type="EMBL" id="FLRH01000003">
    <property type="protein sequence ID" value="SBT65979.1"/>
    <property type="molecule type" value="Genomic_DNA"/>
</dbReference>
<feature type="compositionally biased region" description="Basic and acidic residues" evidence="1">
    <location>
        <begin position="1"/>
        <end position="10"/>
    </location>
</feature>
<gene>
    <name evidence="3" type="ORF">GA0070622_2995</name>
</gene>
<dbReference type="STRING" id="946078.GA0070622_2995"/>
<evidence type="ECO:0008006" key="5">
    <source>
        <dbReference type="Google" id="ProtNLM"/>
    </source>
</evidence>
<evidence type="ECO:0000256" key="1">
    <source>
        <dbReference type="SAM" id="MobiDB-lite"/>
    </source>
</evidence>
<dbReference type="InterPro" id="IPR055338">
    <property type="entry name" value="YqfX-like"/>
</dbReference>
<dbReference type="PANTHER" id="PTHR40040:SF1">
    <property type="entry name" value="MEMBRANE PROTEIN"/>
    <property type="match status" value="1"/>
</dbReference>
<reference evidence="4" key="1">
    <citation type="submission" date="2016-06" db="EMBL/GenBank/DDBJ databases">
        <authorList>
            <person name="Varghese N."/>
            <person name="Submissions Spin"/>
        </authorList>
    </citation>
    <scope>NUCLEOTIDE SEQUENCE [LARGE SCALE GENOMIC DNA]</scope>
    <source>
        <strain evidence="4">DSM 45794</strain>
    </source>
</reference>
<keyword evidence="2" id="KW-0472">Membrane</keyword>